<gene>
    <name evidence="2" type="ORF">A2V72_01410</name>
</gene>
<evidence type="ECO:0000313" key="2">
    <source>
        <dbReference type="EMBL" id="OGZ17553.1"/>
    </source>
</evidence>
<feature type="transmembrane region" description="Helical" evidence="1">
    <location>
        <begin position="271"/>
        <end position="294"/>
    </location>
</feature>
<name>A0A1G2DVG5_9BACT</name>
<reference evidence="2 3" key="1">
    <citation type="journal article" date="2016" name="Nat. Commun.">
        <title>Thousands of microbial genomes shed light on interconnected biogeochemical processes in an aquifer system.</title>
        <authorList>
            <person name="Anantharaman K."/>
            <person name="Brown C.T."/>
            <person name="Hug L.A."/>
            <person name="Sharon I."/>
            <person name="Castelle C.J."/>
            <person name="Probst A.J."/>
            <person name="Thomas B.C."/>
            <person name="Singh A."/>
            <person name="Wilkins M.J."/>
            <person name="Karaoz U."/>
            <person name="Brodie E.L."/>
            <person name="Williams K.H."/>
            <person name="Hubbard S.S."/>
            <person name="Banfield J.F."/>
        </authorList>
    </citation>
    <scope>NUCLEOTIDE SEQUENCE [LARGE SCALE GENOMIC DNA]</scope>
</reference>
<feature type="transmembrane region" description="Helical" evidence="1">
    <location>
        <begin position="7"/>
        <end position="24"/>
    </location>
</feature>
<feature type="transmembrane region" description="Helical" evidence="1">
    <location>
        <begin position="36"/>
        <end position="56"/>
    </location>
</feature>
<dbReference type="Proteomes" id="UP000178893">
    <property type="component" value="Unassembled WGS sequence"/>
</dbReference>
<protein>
    <recommendedName>
        <fullName evidence="4">Amino acid transporter transmembrane domain-containing protein</fullName>
    </recommendedName>
</protein>
<feature type="transmembrane region" description="Helical" evidence="1">
    <location>
        <begin position="212"/>
        <end position="233"/>
    </location>
</feature>
<evidence type="ECO:0000256" key="1">
    <source>
        <dbReference type="SAM" id="Phobius"/>
    </source>
</evidence>
<feature type="transmembrane region" description="Helical" evidence="1">
    <location>
        <begin position="132"/>
        <end position="159"/>
    </location>
</feature>
<sequence>KWKKISFIVIAVGLIGALLAYLIIGGEFLSSFLSPYLGGTPLLYTLLFFILGAYLISKGVKSISGVEIFLLFALLIILAAFFIKTFPFIDFNKFDDIHLDSLFFPHGIVLFSLWGTALIPEMKEIVKDSRPVLRKVIISGLIITSLIYLLFIFIVLGASRPIVSEEAISGLSRAIGGDIIKLGFIFGVITCFTSFIALGLTFKKILWHDFGFSEHIAWALACFLPLGLFLLGLREFIKIISFTGSIALGIEGMIIVLLYQKFLKKKFARSLNPVFYFLIGVFILGVALEFFYFFW</sequence>
<keyword evidence="1" id="KW-1133">Transmembrane helix</keyword>
<keyword evidence="1" id="KW-0472">Membrane</keyword>
<feature type="non-terminal residue" evidence="2">
    <location>
        <position position="1"/>
    </location>
</feature>
<feature type="transmembrane region" description="Helical" evidence="1">
    <location>
        <begin position="68"/>
        <end position="89"/>
    </location>
</feature>
<dbReference type="AlphaFoldDB" id="A0A1G2DVG5"/>
<dbReference type="Gene3D" id="1.20.1740.10">
    <property type="entry name" value="Amino acid/polyamine transporter I"/>
    <property type="match status" value="1"/>
</dbReference>
<accession>A0A1G2DVG5</accession>
<feature type="transmembrane region" description="Helical" evidence="1">
    <location>
        <begin position="179"/>
        <end position="200"/>
    </location>
</feature>
<comment type="caution">
    <text evidence="2">The sequence shown here is derived from an EMBL/GenBank/DDBJ whole genome shotgun (WGS) entry which is preliminary data.</text>
</comment>
<feature type="transmembrane region" description="Helical" evidence="1">
    <location>
        <begin position="239"/>
        <end position="259"/>
    </location>
</feature>
<evidence type="ECO:0000313" key="3">
    <source>
        <dbReference type="Proteomes" id="UP000178893"/>
    </source>
</evidence>
<keyword evidence="1" id="KW-0812">Transmembrane</keyword>
<evidence type="ECO:0008006" key="4">
    <source>
        <dbReference type="Google" id="ProtNLM"/>
    </source>
</evidence>
<proteinExistence type="predicted"/>
<organism evidence="2 3">
    <name type="scientific">Candidatus Nealsonbacteria bacterium RBG_13_37_56</name>
    <dbReference type="NCBI Taxonomy" id="1801661"/>
    <lineage>
        <taxon>Bacteria</taxon>
        <taxon>Candidatus Nealsoniibacteriota</taxon>
    </lineage>
</organism>
<dbReference type="EMBL" id="MHLW01000032">
    <property type="protein sequence ID" value="OGZ17553.1"/>
    <property type="molecule type" value="Genomic_DNA"/>
</dbReference>